<proteinExistence type="predicted"/>
<sequence length="380" mass="43771">MEDEVPFDLKEDILCRLPVKSVVRFKGVCKRWLLLTKDPKLIKLHLQRSTRSHTKGSLVSVSLEDNQLCSVDLSTLHITKAAINPLSKLPNLIYLAGACNGLLCFSTWDGNTITLWNMSTKDHKILPPLDPDEYGIQDQRLQLVGFGYDPCNDDYKVVRVYYCSTKGHIAIFYSLRLNSWGSNYEDEYEYHNFRQFYFWSWAVYVSGALNWIARTNNTTNHNEVHSTIIGLDLNTENARDLRFPYKPNDPLLFLIDSIGVLDGKLCAAGRKNGQEEVIDIWVMEEYGKEESWKILFSIDVNGVFLSSLMIIYPKLQLAGRGFWKLEYSSFYNIQRVLEIGIQSYDSEFLKIYPKLQPTPLQLEEDLEQLKSPRVLVNGAE</sequence>
<dbReference type="InterPro" id="IPR001810">
    <property type="entry name" value="F-box_dom"/>
</dbReference>
<accession>A0A1R3H3N3</accession>
<dbReference type="AlphaFoldDB" id="A0A1R3H3N3"/>
<dbReference type="Pfam" id="PF00646">
    <property type="entry name" value="F-box"/>
    <property type="match status" value="1"/>
</dbReference>
<comment type="caution">
    <text evidence="3">The sequence shown here is derived from an EMBL/GenBank/DDBJ whole genome shotgun (WGS) entry which is preliminary data.</text>
</comment>
<reference evidence="4" key="1">
    <citation type="submission" date="2013-09" db="EMBL/GenBank/DDBJ databases">
        <title>Corchorus olitorius genome sequencing.</title>
        <authorList>
            <person name="Alam M."/>
            <person name="Haque M.S."/>
            <person name="Islam M.S."/>
            <person name="Emdad E.M."/>
            <person name="Islam M.M."/>
            <person name="Ahmed B."/>
            <person name="Halim A."/>
            <person name="Hossen Q.M.M."/>
            <person name="Hossain M.Z."/>
            <person name="Ahmed R."/>
            <person name="Khan M.M."/>
            <person name="Islam R."/>
            <person name="Rashid M.M."/>
            <person name="Khan S.A."/>
            <person name="Rahman M.S."/>
            <person name="Alam M."/>
            <person name="Yahiya A.S."/>
            <person name="Khan M.S."/>
            <person name="Azam M.S."/>
            <person name="Haque T."/>
            <person name="Lashkar M.Z.H."/>
            <person name="Akhand A.I."/>
            <person name="Morshed G."/>
            <person name="Roy S."/>
            <person name="Uddin K.S."/>
            <person name="Rabeya T."/>
            <person name="Hossain A.S."/>
            <person name="Chowdhury A."/>
            <person name="Snigdha A.R."/>
            <person name="Mortoza M.S."/>
            <person name="Matin S.A."/>
            <person name="Hoque S.M.E."/>
            <person name="Islam M.K."/>
            <person name="Roy D.K."/>
            <person name="Haider R."/>
            <person name="Moosa M.M."/>
            <person name="Elias S.M."/>
            <person name="Hasan A.M."/>
            <person name="Jahan S."/>
            <person name="Shafiuddin M."/>
            <person name="Mahmood N."/>
            <person name="Shommy N.S."/>
        </authorList>
    </citation>
    <scope>NUCLEOTIDE SEQUENCE [LARGE SCALE GENOMIC DNA]</scope>
    <source>
        <strain evidence="4">cv. O-4</strain>
    </source>
</reference>
<dbReference type="Pfam" id="PF07734">
    <property type="entry name" value="FBA_1"/>
    <property type="match status" value="1"/>
</dbReference>
<evidence type="ECO:0000259" key="2">
    <source>
        <dbReference type="Pfam" id="PF07734"/>
    </source>
</evidence>
<dbReference type="SUPFAM" id="SSF81383">
    <property type="entry name" value="F-box domain"/>
    <property type="match status" value="1"/>
</dbReference>
<organism evidence="3 4">
    <name type="scientific">Corchorus olitorius</name>
    <dbReference type="NCBI Taxonomy" id="93759"/>
    <lineage>
        <taxon>Eukaryota</taxon>
        <taxon>Viridiplantae</taxon>
        <taxon>Streptophyta</taxon>
        <taxon>Embryophyta</taxon>
        <taxon>Tracheophyta</taxon>
        <taxon>Spermatophyta</taxon>
        <taxon>Magnoliopsida</taxon>
        <taxon>eudicotyledons</taxon>
        <taxon>Gunneridae</taxon>
        <taxon>Pentapetalae</taxon>
        <taxon>rosids</taxon>
        <taxon>malvids</taxon>
        <taxon>Malvales</taxon>
        <taxon>Malvaceae</taxon>
        <taxon>Grewioideae</taxon>
        <taxon>Apeibeae</taxon>
        <taxon>Corchorus</taxon>
    </lineage>
</organism>
<dbReference type="InterPro" id="IPR017451">
    <property type="entry name" value="F-box-assoc_interact_dom"/>
</dbReference>
<dbReference type="InterPro" id="IPR050796">
    <property type="entry name" value="SCF_F-box_component"/>
</dbReference>
<feature type="domain" description="F-box associated beta-propeller type 1" evidence="2">
    <location>
        <begin position="64"/>
        <end position="300"/>
    </location>
</feature>
<feature type="domain" description="F-box" evidence="1">
    <location>
        <begin position="6"/>
        <end position="42"/>
    </location>
</feature>
<dbReference type="Gene3D" id="1.20.1280.50">
    <property type="match status" value="1"/>
</dbReference>
<evidence type="ECO:0000259" key="1">
    <source>
        <dbReference type="Pfam" id="PF00646"/>
    </source>
</evidence>
<dbReference type="STRING" id="93759.A0A1R3H3N3"/>
<name>A0A1R3H3N3_9ROSI</name>
<protein>
    <submittedName>
        <fullName evidence="3">Uncharacterized protein</fullName>
    </submittedName>
</protein>
<dbReference type="InterPro" id="IPR036047">
    <property type="entry name" value="F-box-like_dom_sf"/>
</dbReference>
<dbReference type="InterPro" id="IPR006527">
    <property type="entry name" value="F-box-assoc_dom_typ1"/>
</dbReference>
<dbReference type="SUPFAM" id="SSF63825">
    <property type="entry name" value="YWTD domain"/>
    <property type="match status" value="1"/>
</dbReference>
<evidence type="ECO:0000313" key="3">
    <source>
        <dbReference type="EMBL" id="OMO64937.1"/>
    </source>
</evidence>
<keyword evidence="4" id="KW-1185">Reference proteome</keyword>
<dbReference type="PANTHER" id="PTHR31672:SF13">
    <property type="entry name" value="F-BOX PROTEIN CPR30-LIKE"/>
    <property type="match status" value="1"/>
</dbReference>
<evidence type="ECO:0000313" key="4">
    <source>
        <dbReference type="Proteomes" id="UP000187203"/>
    </source>
</evidence>
<dbReference type="EMBL" id="AWUE01020866">
    <property type="protein sequence ID" value="OMO64937.1"/>
    <property type="molecule type" value="Genomic_DNA"/>
</dbReference>
<gene>
    <name evidence="3" type="ORF">COLO4_31682</name>
</gene>
<dbReference type="PANTHER" id="PTHR31672">
    <property type="entry name" value="BNACNNG10540D PROTEIN"/>
    <property type="match status" value="1"/>
</dbReference>
<dbReference type="Proteomes" id="UP000187203">
    <property type="component" value="Unassembled WGS sequence"/>
</dbReference>
<dbReference type="OrthoDB" id="909284at2759"/>
<dbReference type="CDD" id="cd22157">
    <property type="entry name" value="F-box_AtFBW1-like"/>
    <property type="match status" value="1"/>
</dbReference>
<dbReference type="NCBIfam" id="TIGR01640">
    <property type="entry name" value="F_box_assoc_1"/>
    <property type="match status" value="1"/>
</dbReference>